<protein>
    <recommendedName>
        <fullName evidence="3">Class I SAM-dependent methyltransferase</fullName>
    </recommendedName>
</protein>
<evidence type="ECO:0000313" key="2">
    <source>
        <dbReference type="Proteomes" id="UP001196601"/>
    </source>
</evidence>
<proteinExistence type="predicted"/>
<dbReference type="RefSeq" id="WP_213638056.1">
    <property type="nucleotide sequence ID" value="NZ_JADPMV010000001.1"/>
</dbReference>
<organism evidence="1 2">
    <name type="scientific">Pseudomonas lalucatii</name>
    <dbReference type="NCBI Taxonomy" id="1424203"/>
    <lineage>
        <taxon>Bacteria</taxon>
        <taxon>Pseudomonadati</taxon>
        <taxon>Pseudomonadota</taxon>
        <taxon>Gammaproteobacteria</taxon>
        <taxon>Pseudomonadales</taxon>
        <taxon>Pseudomonadaceae</taxon>
        <taxon>Pseudomonas</taxon>
    </lineage>
</organism>
<evidence type="ECO:0008006" key="3">
    <source>
        <dbReference type="Google" id="ProtNLM"/>
    </source>
</evidence>
<gene>
    <name evidence="1" type="ORF">I0D00_01850</name>
</gene>
<sequence length="109" mass="12088">MTCPQPLIRLAPITTGLRLRNAKILLGGSHQPTLLRYLDGWPKRWGGSPAFLIQFARADESLARFASDSFDLAVVQAPSAEQLHDTVRELTRVARQGLITRRQEPGIQG</sequence>
<evidence type="ECO:0000313" key="1">
    <source>
        <dbReference type="EMBL" id="MBS7660691.1"/>
    </source>
</evidence>
<name>A0ABS5PX94_9PSED</name>
<accession>A0ABS5PX94</accession>
<dbReference type="EMBL" id="JADPMV010000001">
    <property type="protein sequence ID" value="MBS7660691.1"/>
    <property type="molecule type" value="Genomic_DNA"/>
</dbReference>
<keyword evidence="2" id="KW-1185">Reference proteome</keyword>
<comment type="caution">
    <text evidence="1">The sequence shown here is derived from an EMBL/GenBank/DDBJ whole genome shotgun (WGS) entry which is preliminary data.</text>
</comment>
<dbReference type="Proteomes" id="UP001196601">
    <property type="component" value="Unassembled WGS sequence"/>
</dbReference>
<reference evidence="1 2" key="1">
    <citation type="journal article" date="2021" name="Syst. Appl. Microbiol.">
        <title>Pseudomonas lalucatii sp. nov. isolated from Vallgornera, a karstic cave in Mallorca, Western Mediterranean.</title>
        <authorList>
            <person name="Busquets A."/>
            <person name="Mulet M."/>
            <person name="Gomila M."/>
            <person name="Garcia-Valdes E."/>
        </authorList>
    </citation>
    <scope>NUCLEOTIDE SEQUENCE [LARGE SCALE GENOMIC DNA]</scope>
    <source>
        <strain evidence="1 2">R1b54</strain>
    </source>
</reference>